<keyword evidence="4" id="KW-1185">Reference proteome</keyword>
<evidence type="ECO:0000256" key="1">
    <source>
        <dbReference type="SAM" id="Phobius"/>
    </source>
</evidence>
<organism evidence="3 4">
    <name type="scientific">Enemella evansiae</name>
    <dbReference type="NCBI Taxonomy" id="2016499"/>
    <lineage>
        <taxon>Bacteria</taxon>
        <taxon>Bacillati</taxon>
        <taxon>Actinomycetota</taxon>
        <taxon>Actinomycetes</taxon>
        <taxon>Propionibacteriales</taxon>
        <taxon>Propionibacteriaceae</taxon>
        <taxon>Enemella</taxon>
    </lineage>
</organism>
<gene>
    <name evidence="3" type="ORF">CGZ94_03175</name>
</gene>
<accession>A0A255GPX4</accession>
<dbReference type="Proteomes" id="UP000215896">
    <property type="component" value="Unassembled WGS sequence"/>
</dbReference>
<keyword evidence="1" id="KW-0472">Membrane</keyword>
<dbReference type="EMBL" id="NMVO01000001">
    <property type="protein sequence ID" value="OYO17880.1"/>
    <property type="molecule type" value="Genomic_DNA"/>
</dbReference>
<sequence>MRAARLGGPIALIVIGLVLALAIRDSISGVDLVMIGWIAAGAGAVWLLLELVMNRPRSTRTREVYRDDV</sequence>
<feature type="domain" description="DUF6458" evidence="2">
    <location>
        <begin position="10"/>
        <end position="63"/>
    </location>
</feature>
<keyword evidence="1" id="KW-0812">Transmembrane</keyword>
<proteinExistence type="predicted"/>
<name>A0A255GPX4_9ACTN</name>
<protein>
    <recommendedName>
        <fullName evidence="2">DUF6458 domain-containing protein</fullName>
    </recommendedName>
</protein>
<accession>A0A4R6LR65</accession>
<dbReference type="InterPro" id="IPR045597">
    <property type="entry name" value="DUF6458"/>
</dbReference>
<keyword evidence="1" id="KW-1133">Transmembrane helix</keyword>
<dbReference type="Pfam" id="PF20059">
    <property type="entry name" value="DUF6458"/>
    <property type="match status" value="1"/>
</dbReference>
<evidence type="ECO:0000313" key="3">
    <source>
        <dbReference type="EMBL" id="OYO17880.1"/>
    </source>
</evidence>
<dbReference type="RefSeq" id="WP_094404663.1">
    <property type="nucleotide sequence ID" value="NZ_NMVO01000001.1"/>
</dbReference>
<feature type="transmembrane region" description="Helical" evidence="1">
    <location>
        <begin position="32"/>
        <end position="52"/>
    </location>
</feature>
<reference evidence="3 4" key="1">
    <citation type="submission" date="2017-07" db="EMBL/GenBank/DDBJ databases">
        <title>Draft whole genome sequences of clinical Proprionibacteriaceae strains.</title>
        <authorList>
            <person name="Bernier A.-M."/>
            <person name="Bernard K."/>
            <person name="Domingo M.-C."/>
        </authorList>
    </citation>
    <scope>NUCLEOTIDE SEQUENCE [LARGE SCALE GENOMIC DNA]</scope>
    <source>
        <strain evidence="3 4">NML 030167</strain>
    </source>
</reference>
<evidence type="ECO:0000313" key="4">
    <source>
        <dbReference type="Proteomes" id="UP000215896"/>
    </source>
</evidence>
<dbReference type="AlphaFoldDB" id="A0A255GPX4"/>
<comment type="caution">
    <text evidence="3">The sequence shown here is derived from an EMBL/GenBank/DDBJ whole genome shotgun (WGS) entry which is preliminary data.</text>
</comment>
<evidence type="ECO:0000259" key="2">
    <source>
        <dbReference type="Pfam" id="PF20059"/>
    </source>
</evidence>